<dbReference type="HOGENOM" id="CLU_005679_14_0_6"/>
<evidence type="ECO:0000313" key="4">
    <source>
        <dbReference type="Proteomes" id="UP000005012"/>
    </source>
</evidence>
<evidence type="ECO:0000313" key="3">
    <source>
        <dbReference type="EMBL" id="AFH94377.1"/>
    </source>
</evidence>
<feature type="transmembrane region" description="Helical" evidence="1">
    <location>
        <begin position="27"/>
        <end position="46"/>
    </location>
</feature>
<dbReference type="Pfam" id="PF01757">
    <property type="entry name" value="Acyl_transf_3"/>
    <property type="match status" value="1"/>
</dbReference>
<keyword evidence="3" id="KW-0012">Acyltransferase</keyword>
<sequence>MISNKLFQRFAPIDPNVSEQLDMLRGFCTATVLFGHAYLVFLYPVWPIVMLPLYLFGHSCVMAFFALSGFLICKSVSYNIQRNTYFKVRRYATSRLNRILPPFYLGCFVLLLLYFISPYFFASGSRDINIISDTMTQARMALDVKSFVGVLLFINGFITDTPPSNFAFWSLPFEVWFYTLFALFMMPNQRWCTIIGILLLLTLSVLNYTFFLYALIWCCGVIAALLHNHQYQLKRKTLITSFSLIALTLLTLAVVGVFYFPFSFDKQKYLLALYGTLCGISFCYLFYLMSFHRVRFYLPGKQLTPSSYTIYILHFPLLIFAYGIVQPYVYQNLWVLFITTFLIALGIMFIGLFVGRYVERLKVLH</sequence>
<feature type="transmembrane region" description="Helical" evidence="1">
    <location>
        <begin position="166"/>
        <end position="187"/>
    </location>
</feature>
<dbReference type="GO" id="GO:0016020">
    <property type="term" value="C:membrane"/>
    <property type="evidence" value="ECO:0007669"/>
    <property type="project" value="TreeGrafter"/>
</dbReference>
<evidence type="ECO:0000256" key="1">
    <source>
        <dbReference type="SAM" id="Phobius"/>
    </source>
</evidence>
<feature type="transmembrane region" description="Helical" evidence="1">
    <location>
        <begin position="193"/>
        <end position="226"/>
    </location>
</feature>
<protein>
    <submittedName>
        <fullName evidence="3">Acyltransferase</fullName>
    </submittedName>
</protein>
<dbReference type="GeneID" id="93520865"/>
<keyword evidence="1" id="KW-1133">Transmembrane helix</keyword>
<feature type="transmembrane region" description="Helical" evidence="1">
    <location>
        <begin position="334"/>
        <end position="355"/>
    </location>
</feature>
<accession>A0A140NNY3</accession>
<feature type="transmembrane region" description="Helical" evidence="1">
    <location>
        <begin position="308"/>
        <end position="328"/>
    </location>
</feature>
<dbReference type="GO" id="GO:0016747">
    <property type="term" value="F:acyltransferase activity, transferring groups other than amino-acyl groups"/>
    <property type="evidence" value="ECO:0007669"/>
    <property type="project" value="InterPro"/>
</dbReference>
<keyword evidence="1" id="KW-0472">Membrane</keyword>
<evidence type="ECO:0000259" key="2">
    <source>
        <dbReference type="Pfam" id="PF01757"/>
    </source>
</evidence>
<dbReference type="RefSeq" id="WP_014657389.1">
    <property type="nucleotide sequence ID" value="NC_017731.1"/>
</dbReference>
<proteinExistence type="predicted"/>
<feature type="transmembrane region" description="Helical" evidence="1">
    <location>
        <begin position="238"/>
        <end position="262"/>
    </location>
</feature>
<dbReference type="Proteomes" id="UP000005012">
    <property type="component" value="Chromosome"/>
</dbReference>
<dbReference type="KEGG" id="psi:S70_12670"/>
<dbReference type="OrthoDB" id="9767863at2"/>
<feature type="transmembrane region" description="Helical" evidence="1">
    <location>
        <begin position="99"/>
        <end position="120"/>
    </location>
</feature>
<reference evidence="4" key="2">
    <citation type="submission" date="2012-04" db="EMBL/GenBank/DDBJ databases">
        <title>Complete genome sequence of Providencia stuartii clinical isolate MRSN 2154.</title>
        <authorList>
            <person name="Clifford R.J."/>
            <person name="Hang J."/>
            <person name="Riley M.C."/>
            <person name="Onmus-Leone F."/>
            <person name="Kuschner R.A."/>
            <person name="Lesho E.P."/>
            <person name="Waterman P.E."/>
        </authorList>
    </citation>
    <scope>NUCLEOTIDE SEQUENCE [LARGE SCALE GENOMIC DNA]</scope>
    <source>
        <strain evidence="4">MRSN 2154</strain>
    </source>
</reference>
<organism evidence="3 4">
    <name type="scientific">Providencia stuartii (strain MRSN 2154)</name>
    <dbReference type="NCBI Taxonomy" id="1157951"/>
    <lineage>
        <taxon>Bacteria</taxon>
        <taxon>Pseudomonadati</taxon>
        <taxon>Pseudomonadota</taxon>
        <taxon>Gammaproteobacteria</taxon>
        <taxon>Enterobacterales</taxon>
        <taxon>Morganellaceae</taxon>
        <taxon>Providencia</taxon>
    </lineage>
</organism>
<dbReference type="GO" id="GO:0000271">
    <property type="term" value="P:polysaccharide biosynthetic process"/>
    <property type="evidence" value="ECO:0007669"/>
    <property type="project" value="TreeGrafter"/>
</dbReference>
<dbReference type="PANTHER" id="PTHR23028:SF53">
    <property type="entry name" value="ACYL_TRANSF_3 DOMAIN-CONTAINING PROTEIN"/>
    <property type="match status" value="1"/>
</dbReference>
<name>A0A140NNY3_PROSM</name>
<dbReference type="InterPro" id="IPR002656">
    <property type="entry name" value="Acyl_transf_3_dom"/>
</dbReference>
<keyword evidence="1" id="KW-0812">Transmembrane</keyword>
<dbReference type="EMBL" id="CP003488">
    <property type="protein sequence ID" value="AFH94377.1"/>
    <property type="molecule type" value="Genomic_DNA"/>
</dbReference>
<dbReference type="PATRIC" id="fig|1157951.4.peg.2553"/>
<gene>
    <name evidence="3" type="ordered locus">S70_12670</name>
</gene>
<reference evidence="3 4" key="1">
    <citation type="journal article" date="2012" name="J. Bacteriol.">
        <title>Complete Genome Sequence of Providencia stuartii Clinical Isolate MRSN 2154.</title>
        <authorList>
            <person name="Clifford R.J."/>
            <person name="Hang J."/>
            <person name="Riley M.C."/>
            <person name="Onmus-Leone F."/>
            <person name="Kuschner R.A."/>
            <person name="Lesho E.P."/>
            <person name="Waterman P.E."/>
        </authorList>
    </citation>
    <scope>NUCLEOTIDE SEQUENCE [LARGE SCALE GENOMIC DNA]</scope>
    <source>
        <strain evidence="3 4">MRSN 2154</strain>
    </source>
</reference>
<feature type="domain" description="Acyltransferase 3" evidence="2">
    <location>
        <begin position="20"/>
        <end position="350"/>
    </location>
</feature>
<feature type="transmembrane region" description="Helical" evidence="1">
    <location>
        <begin position="268"/>
        <end position="287"/>
    </location>
</feature>
<dbReference type="AlphaFoldDB" id="A0A140NNY3"/>
<feature type="transmembrane region" description="Helical" evidence="1">
    <location>
        <begin position="52"/>
        <end position="73"/>
    </location>
</feature>
<dbReference type="InterPro" id="IPR050879">
    <property type="entry name" value="Acyltransferase_3"/>
</dbReference>
<keyword evidence="3" id="KW-0808">Transferase</keyword>
<feature type="transmembrane region" description="Helical" evidence="1">
    <location>
        <begin position="140"/>
        <end position="159"/>
    </location>
</feature>
<dbReference type="PANTHER" id="PTHR23028">
    <property type="entry name" value="ACETYLTRANSFERASE"/>
    <property type="match status" value="1"/>
</dbReference>